<accession>Q16KU2</accession>
<dbReference type="AlphaFoldDB" id="Q16KU2"/>
<dbReference type="HOGENOM" id="CLU_2549395_0_0_1"/>
<organism evidence="1 2">
    <name type="scientific">Aedes aegypti</name>
    <name type="common">Yellowfever mosquito</name>
    <name type="synonym">Culex aegypti</name>
    <dbReference type="NCBI Taxonomy" id="7159"/>
    <lineage>
        <taxon>Eukaryota</taxon>
        <taxon>Metazoa</taxon>
        <taxon>Ecdysozoa</taxon>
        <taxon>Arthropoda</taxon>
        <taxon>Hexapoda</taxon>
        <taxon>Insecta</taxon>
        <taxon>Pterygota</taxon>
        <taxon>Neoptera</taxon>
        <taxon>Endopterygota</taxon>
        <taxon>Diptera</taxon>
        <taxon>Nematocera</taxon>
        <taxon>Culicoidea</taxon>
        <taxon>Culicidae</taxon>
        <taxon>Culicinae</taxon>
        <taxon>Aedini</taxon>
        <taxon>Aedes</taxon>
        <taxon>Stegomyia</taxon>
    </lineage>
</organism>
<evidence type="ECO:0000313" key="2">
    <source>
        <dbReference type="Proteomes" id="UP000682892"/>
    </source>
</evidence>
<reference evidence="1" key="1">
    <citation type="submission" date="2005-10" db="EMBL/GenBank/DDBJ databases">
        <authorList>
            <person name="Loftus B.J."/>
            <person name="Nene V.M."/>
            <person name="Hannick L.I."/>
            <person name="Bidwell S."/>
            <person name="Haas B."/>
            <person name="Amedeo P."/>
            <person name="Orvis J."/>
            <person name="Wortman J.R."/>
            <person name="White O.R."/>
            <person name="Salzberg S."/>
            <person name="Shumway M."/>
            <person name="Koo H."/>
            <person name="Zhao Y."/>
            <person name="Holmes M."/>
            <person name="Miller J."/>
            <person name="Schatz M."/>
            <person name="Pop M."/>
            <person name="Pai G."/>
            <person name="Utterback T."/>
            <person name="Rogers Y.-H."/>
            <person name="Kravitz S."/>
            <person name="Fraser C.M."/>
        </authorList>
    </citation>
    <scope>NUCLEOTIDE SEQUENCE</scope>
    <source>
        <strain evidence="1">Liverpool</strain>
    </source>
</reference>
<reference evidence="1" key="2">
    <citation type="journal article" date="2007" name="Science">
        <title>Genome sequence of Aedes aegypti, a major arbovirus vector.</title>
        <authorList>
            <person name="Nene V."/>
            <person name="Wortman J.R."/>
            <person name="Lawson D."/>
            <person name="Haas B."/>
            <person name="Kodira C."/>
            <person name="Tu Z.J."/>
            <person name="Loftus B."/>
            <person name="Xi Z."/>
            <person name="Megy K."/>
            <person name="Grabherr M."/>
            <person name="Ren Q."/>
            <person name="Zdobnov E.M."/>
            <person name="Lobo N.F."/>
            <person name="Campbell K.S."/>
            <person name="Brown S.E."/>
            <person name="Bonaldo M.F."/>
            <person name="Zhu J."/>
            <person name="Sinkins S.P."/>
            <person name="Hogenkamp D.G."/>
            <person name="Amedeo P."/>
            <person name="Arensburger P."/>
            <person name="Atkinson P.W."/>
            <person name="Bidwell S."/>
            <person name="Biedler J."/>
            <person name="Birney E."/>
            <person name="Bruggner R.V."/>
            <person name="Costas J."/>
            <person name="Coy M.R."/>
            <person name="Crabtree J."/>
            <person name="Crawford M."/>
            <person name="Debruyn B."/>
            <person name="Decaprio D."/>
            <person name="Eiglmeier K."/>
            <person name="Eisenstadt E."/>
            <person name="El-Dorry H."/>
            <person name="Gelbart W.M."/>
            <person name="Gomes S.L."/>
            <person name="Hammond M."/>
            <person name="Hannick L.I."/>
            <person name="Hogan J.R."/>
            <person name="Holmes M.H."/>
            <person name="Jaffe D."/>
            <person name="Johnston J.S."/>
            <person name="Kennedy R.C."/>
            <person name="Koo H."/>
            <person name="Kravitz S."/>
            <person name="Kriventseva E.V."/>
            <person name="Kulp D."/>
            <person name="Labutti K."/>
            <person name="Lee E."/>
            <person name="Li S."/>
            <person name="Lovin D.D."/>
            <person name="Mao C."/>
            <person name="Mauceli E."/>
            <person name="Menck C.F."/>
            <person name="Miller J.R."/>
            <person name="Montgomery P."/>
            <person name="Mori A."/>
            <person name="Nascimento A.L."/>
            <person name="Naveira H.F."/>
            <person name="Nusbaum C."/>
            <person name="O'leary S."/>
            <person name="Orvis J."/>
            <person name="Pertea M."/>
            <person name="Quesneville H."/>
            <person name="Reidenbach K.R."/>
            <person name="Rogers Y.H."/>
            <person name="Roth C.W."/>
            <person name="Schneider J.R."/>
            <person name="Schatz M."/>
            <person name="Shumway M."/>
            <person name="Stanke M."/>
            <person name="Stinson E.O."/>
            <person name="Tubio J.M."/>
            <person name="Vanzee J.P."/>
            <person name="Verjovski-Almeida S."/>
            <person name="Werner D."/>
            <person name="White O."/>
            <person name="Wyder S."/>
            <person name="Zeng Q."/>
            <person name="Zhao Q."/>
            <person name="Zhao Y."/>
            <person name="Hill C.A."/>
            <person name="Raikhel A.S."/>
            <person name="Soares M.B."/>
            <person name="Knudson D.L."/>
            <person name="Lee N.H."/>
            <person name="Galagan J."/>
            <person name="Salzberg S.L."/>
            <person name="Paulsen I.T."/>
            <person name="Dimopoulos G."/>
            <person name="Collins F.H."/>
            <person name="Birren B."/>
            <person name="Fraser-Liggett C.M."/>
            <person name="Severson D.W."/>
        </authorList>
    </citation>
    <scope>NUCLEOTIDE SEQUENCE [LARGE SCALE GENOMIC DNA]</scope>
    <source>
        <strain evidence="1">Liverpool</strain>
    </source>
</reference>
<gene>
    <name evidence="1" type="ORF">AaeL_AAEL012871</name>
</gene>
<proteinExistence type="predicted"/>
<protein>
    <submittedName>
        <fullName evidence="1">AAEL012871-PA</fullName>
    </submittedName>
</protein>
<sequence length="83" mass="9442">NTPLAARRRVDLVVYCVCPPAPFSINYPARVFGDEENQIYSLKIVLLSRFVTGTVYTQMQTILSLVNLIEVEVQHCIRKILGF</sequence>
<evidence type="ECO:0000313" key="1">
    <source>
        <dbReference type="EMBL" id="EAT34917.1"/>
    </source>
</evidence>
<name>Q16KU2_AEDAE</name>
<dbReference type="Proteomes" id="UP000682892">
    <property type="component" value="Unassembled WGS sequence"/>
</dbReference>
<reference evidence="1" key="3">
    <citation type="submission" date="2012-09" db="EMBL/GenBank/DDBJ databases">
        <authorList>
            <consortium name="VectorBase"/>
        </authorList>
    </citation>
    <scope>NUCLEOTIDE SEQUENCE</scope>
    <source>
        <strain evidence="1">Liverpool</strain>
    </source>
</reference>
<dbReference type="PaxDb" id="7159-AAEL012871-PA"/>
<feature type="non-terminal residue" evidence="1">
    <location>
        <position position="1"/>
    </location>
</feature>
<dbReference type="EMBL" id="CH477938">
    <property type="protein sequence ID" value="EAT34917.1"/>
    <property type="molecule type" value="Genomic_DNA"/>
</dbReference>